<dbReference type="PANTHER" id="PTHR38435">
    <property type="match status" value="1"/>
</dbReference>
<evidence type="ECO:0000313" key="4">
    <source>
        <dbReference type="Proteomes" id="UP000242712"/>
    </source>
</evidence>
<feature type="domain" description="6-phospho-N-acetylmuramidase C-terminal" evidence="1">
    <location>
        <begin position="237"/>
        <end position="346"/>
    </location>
</feature>
<dbReference type="EMBL" id="PPPX01000011">
    <property type="protein sequence ID" value="POA08829.1"/>
    <property type="molecule type" value="Genomic_DNA"/>
</dbReference>
<dbReference type="GeneID" id="98298197"/>
<dbReference type="InterPro" id="IPR043797">
    <property type="entry name" value="MupG_N"/>
</dbReference>
<organism evidence="3 4">
    <name type="scientific">Staphylococcus argensis</name>
    <dbReference type="NCBI Taxonomy" id="1607738"/>
    <lineage>
        <taxon>Bacteria</taxon>
        <taxon>Bacillati</taxon>
        <taxon>Bacillota</taxon>
        <taxon>Bacilli</taxon>
        <taxon>Bacillales</taxon>
        <taxon>Staphylococcaceae</taxon>
        <taxon>Staphylococcus</taxon>
    </lineage>
</organism>
<dbReference type="Gene3D" id="3.20.20.70">
    <property type="entry name" value="Aldolase class I"/>
    <property type="match status" value="1"/>
</dbReference>
<dbReference type="InterPro" id="IPR029000">
    <property type="entry name" value="Cyclophilin-like_dom_sf"/>
</dbReference>
<proteinExistence type="predicted"/>
<dbReference type="AlphaFoldDB" id="A0A2K4FBV7"/>
<dbReference type="Pfam" id="PF19200">
    <property type="entry name" value="MupG_N"/>
    <property type="match status" value="1"/>
</dbReference>
<dbReference type="OrthoDB" id="5809921at2"/>
<sequence length="349" mass="39684">MSGFSVYLGEEADWSYIQSMIHLGYDTLFTSLQIPEESDEVKLQYFKELLHQLQEAPVTLIIDANPSLLNHTFYQLLSFYSNGNVVIRIDHSTSIDVINQLTQAGLSCCLNASTLTETLLTQLKQQVDHFHKIVYCHNYYPRPNTGLSQSFVQAQNTLIRHYNPEAMIYGFISGTKKRGPLYKGLPTLENMRHAHPIYSAQMLIDTGVNHVIVGDIQLQRKYAQQLIQAVVERHFTLRCKVASTDLQVQTLLQMTHQVRIDSPEKVFRSHNARQSINQSIPPAHTTTRTRGMITVDNERNGRYQGELQLIKQPLPAHPNVNCIGEIIEEDIALLDCLSGNDTFSFELNT</sequence>
<dbReference type="InterPro" id="IPR017853">
    <property type="entry name" value="GH"/>
</dbReference>
<dbReference type="Pfam" id="PF05913">
    <property type="entry name" value="MupG_C"/>
    <property type="match status" value="1"/>
</dbReference>
<dbReference type="SUPFAM" id="SSF51445">
    <property type="entry name" value="(Trans)glycosidases"/>
    <property type="match status" value="1"/>
</dbReference>
<keyword evidence="4" id="KW-1185">Reference proteome</keyword>
<dbReference type="Gene3D" id="2.40.100.10">
    <property type="entry name" value="Cyclophilin-like"/>
    <property type="match status" value="1"/>
</dbReference>
<dbReference type="InterPro" id="IPR008589">
    <property type="entry name" value="MupG"/>
</dbReference>
<protein>
    <submittedName>
        <fullName evidence="3">DUF871 domain-containing protein</fullName>
    </submittedName>
</protein>
<evidence type="ECO:0000259" key="1">
    <source>
        <dbReference type="Pfam" id="PF05913"/>
    </source>
</evidence>
<feature type="domain" description="6-phospho-N-acetylmuramidase N-terminal" evidence="2">
    <location>
        <begin position="3"/>
        <end position="226"/>
    </location>
</feature>
<gene>
    <name evidence="3" type="ORF">CD039_07515</name>
</gene>
<evidence type="ECO:0000313" key="3">
    <source>
        <dbReference type="EMBL" id="POA08829.1"/>
    </source>
</evidence>
<name>A0A2K4FBV7_9STAP</name>
<dbReference type="Proteomes" id="UP000242712">
    <property type="component" value="Unassembled WGS sequence"/>
</dbReference>
<dbReference type="RefSeq" id="WP_103371791.1">
    <property type="nucleotide sequence ID" value="NZ_CBCRVO010000003.1"/>
</dbReference>
<accession>A0A2K4FBV7</accession>
<dbReference type="PANTHER" id="PTHR38435:SF2">
    <property type="entry name" value="DUF871 DOMAIN-CONTAINING PROTEIN"/>
    <property type="match status" value="1"/>
</dbReference>
<dbReference type="SUPFAM" id="SSF50891">
    <property type="entry name" value="Cyclophilin-like"/>
    <property type="match status" value="1"/>
</dbReference>
<dbReference type="InterPro" id="IPR043894">
    <property type="entry name" value="MupG_C"/>
</dbReference>
<evidence type="ECO:0000259" key="2">
    <source>
        <dbReference type="Pfam" id="PF19200"/>
    </source>
</evidence>
<comment type="caution">
    <text evidence="3">The sequence shown here is derived from an EMBL/GenBank/DDBJ whole genome shotgun (WGS) entry which is preliminary data.</text>
</comment>
<reference evidence="3 4" key="1">
    <citation type="submission" date="2017-08" db="EMBL/GenBank/DDBJ databases">
        <title>Draft genome sequences of 64 type strains of genus Staph aureus.</title>
        <authorList>
            <person name="Cole K."/>
            <person name="Golubchik T."/>
            <person name="Russell J."/>
            <person name="Foster D."/>
            <person name="Llewelyn M."/>
            <person name="Wilson D."/>
            <person name="Crook D."/>
            <person name="Paul J."/>
        </authorList>
    </citation>
    <scope>NUCLEOTIDE SEQUENCE [LARGE SCALE GENOMIC DNA]</scope>
    <source>
        <strain evidence="3 4">DSM 29875</strain>
    </source>
</reference>
<dbReference type="InterPro" id="IPR013785">
    <property type="entry name" value="Aldolase_TIM"/>
</dbReference>